<protein>
    <submittedName>
        <fullName evidence="3">Uncharacterized protein</fullName>
    </submittedName>
</protein>
<dbReference type="Proteomes" id="UP001054821">
    <property type="component" value="Chromosome 6"/>
</dbReference>
<evidence type="ECO:0000256" key="1">
    <source>
        <dbReference type="SAM" id="Phobius"/>
    </source>
</evidence>
<gene>
    <name evidence="3" type="ORF">L3X38_032251</name>
</gene>
<organism evidence="3 4">
    <name type="scientific">Prunus dulcis</name>
    <name type="common">Almond</name>
    <name type="synonym">Amygdalus dulcis</name>
    <dbReference type="NCBI Taxonomy" id="3755"/>
    <lineage>
        <taxon>Eukaryota</taxon>
        <taxon>Viridiplantae</taxon>
        <taxon>Streptophyta</taxon>
        <taxon>Embryophyta</taxon>
        <taxon>Tracheophyta</taxon>
        <taxon>Spermatophyta</taxon>
        <taxon>Magnoliopsida</taxon>
        <taxon>eudicotyledons</taxon>
        <taxon>Gunneridae</taxon>
        <taxon>Pentapetalae</taxon>
        <taxon>rosids</taxon>
        <taxon>fabids</taxon>
        <taxon>Rosales</taxon>
        <taxon>Rosaceae</taxon>
        <taxon>Amygdaloideae</taxon>
        <taxon>Amygdaleae</taxon>
        <taxon>Prunus</taxon>
    </lineage>
</organism>
<keyword evidence="2" id="KW-0732">Signal</keyword>
<dbReference type="EMBL" id="JAJFAZ020000006">
    <property type="protein sequence ID" value="KAI5323179.1"/>
    <property type="molecule type" value="Genomic_DNA"/>
</dbReference>
<dbReference type="AlphaFoldDB" id="A0AAD4VF41"/>
<feature type="transmembrane region" description="Helical" evidence="1">
    <location>
        <begin position="106"/>
        <end position="125"/>
    </location>
</feature>
<reference evidence="3 4" key="1">
    <citation type="journal article" date="2022" name="G3 (Bethesda)">
        <title>Whole-genome sequence and methylome profiling of the almond [Prunus dulcis (Mill.) D.A. Webb] cultivar 'Nonpareil'.</title>
        <authorList>
            <person name="D'Amico-Willman K.M."/>
            <person name="Ouma W.Z."/>
            <person name="Meulia T."/>
            <person name="Sideli G.M."/>
            <person name="Gradziel T.M."/>
            <person name="Fresnedo-Ramirez J."/>
        </authorList>
    </citation>
    <scope>NUCLEOTIDE SEQUENCE [LARGE SCALE GENOMIC DNA]</scope>
    <source>
        <strain evidence="3">Clone GOH B32 T37-40</strain>
    </source>
</reference>
<accession>A0AAD4VF41</accession>
<keyword evidence="1" id="KW-0472">Membrane</keyword>
<keyword evidence="1" id="KW-0812">Transmembrane</keyword>
<evidence type="ECO:0000313" key="3">
    <source>
        <dbReference type="EMBL" id="KAI5323179.1"/>
    </source>
</evidence>
<evidence type="ECO:0000256" key="2">
    <source>
        <dbReference type="SAM" id="SignalP"/>
    </source>
</evidence>
<name>A0AAD4VF41_PRUDU</name>
<feature type="signal peptide" evidence="2">
    <location>
        <begin position="1"/>
        <end position="19"/>
    </location>
</feature>
<proteinExistence type="predicted"/>
<evidence type="ECO:0000313" key="4">
    <source>
        <dbReference type="Proteomes" id="UP001054821"/>
    </source>
</evidence>
<comment type="caution">
    <text evidence="3">The sequence shown here is derived from an EMBL/GenBank/DDBJ whole genome shotgun (WGS) entry which is preliminary data.</text>
</comment>
<feature type="transmembrane region" description="Helical" evidence="1">
    <location>
        <begin position="43"/>
        <end position="62"/>
    </location>
</feature>
<sequence length="173" mass="19742">MRKVLFVLFLLCFLQAATTKKEGEKRNGTRIEEISWEFFKYTLLLSFVCIPSYVTVYGVWMWNHLDHQQRLRVTLVIIVALAVLALSNSLIWTWSPTVLHFGKQHLEHLALALSSGVVTFVWAVFYHTNLPPPPPANGHGSPGTLLNKDYLLLVVHCLEPSGRYTIITSPWHC</sequence>
<keyword evidence="1" id="KW-1133">Transmembrane helix</keyword>
<feature type="transmembrane region" description="Helical" evidence="1">
    <location>
        <begin position="74"/>
        <end position="94"/>
    </location>
</feature>
<feature type="chain" id="PRO_5042031100" evidence="2">
    <location>
        <begin position="20"/>
        <end position="173"/>
    </location>
</feature>
<keyword evidence="4" id="KW-1185">Reference proteome</keyword>